<comment type="caution">
    <text evidence="1">The sequence shown here is derived from an EMBL/GenBank/DDBJ whole genome shotgun (WGS) entry which is preliminary data.</text>
</comment>
<evidence type="ECO:0008006" key="3">
    <source>
        <dbReference type="Google" id="ProtNLM"/>
    </source>
</evidence>
<evidence type="ECO:0000313" key="2">
    <source>
        <dbReference type="Proteomes" id="UP000037146"/>
    </source>
</evidence>
<keyword evidence="2" id="KW-1185">Reference proteome</keyword>
<dbReference type="RefSeq" id="WP_049681963.1">
    <property type="nucleotide sequence ID" value="NZ_LFZW01000001.1"/>
</dbReference>
<gene>
    <name evidence="1" type="ORF">AC625_14745</name>
</gene>
<dbReference type="AlphaFoldDB" id="A0A0K9GVE3"/>
<name>A0A0K9GVE3_9BACI</name>
<dbReference type="STRING" id="1679170.AC625_14745"/>
<dbReference type="GO" id="GO:0009234">
    <property type="term" value="P:menaquinone biosynthetic process"/>
    <property type="evidence" value="ECO:0007669"/>
    <property type="project" value="InterPro"/>
</dbReference>
<dbReference type="PATRIC" id="fig|1679170.3.peg.3363"/>
<dbReference type="OrthoDB" id="2417886at2"/>
<sequence length="276" mass="31826">MLNIDDLLIELKESTESKAYHPYLLKYLDKPNIDYDKLLLLWGMFNELDIPKQERNTYILATLLVQSALDTHELVTNTNDNENSKSGRLLKDRQLTVLAGDYYSGLYYQLLANSNNIELISVLSNAIKDINEHKIMLYQNTITNEVELIRSTKVIESSLIGKVADYLNMPFWKEISGALLLLKRLHSERLSYLKNGESIVVAAFDSIAARNLDRHTFHEGESNRIHATIDEHILQAHRSVEHTIRKFAPRNKWVNERIHRILEVTAAHTNTFVEEG</sequence>
<dbReference type="Proteomes" id="UP000037146">
    <property type="component" value="Unassembled WGS sequence"/>
</dbReference>
<protein>
    <recommendedName>
        <fullName evidence="3">Heptaprenyl diphosphate synthase</fullName>
    </recommendedName>
</protein>
<evidence type="ECO:0000313" key="1">
    <source>
        <dbReference type="EMBL" id="KMY50610.1"/>
    </source>
</evidence>
<dbReference type="Gene3D" id="1.20.120.1450">
    <property type="match status" value="1"/>
</dbReference>
<dbReference type="Pfam" id="PF07307">
    <property type="entry name" value="HEPPP_synt_1"/>
    <property type="match status" value="1"/>
</dbReference>
<dbReference type="EMBL" id="LFZW01000001">
    <property type="protein sequence ID" value="KMY50610.1"/>
    <property type="molecule type" value="Genomic_DNA"/>
</dbReference>
<organism evidence="1 2">
    <name type="scientific">Peribacillus loiseleuriae</name>
    <dbReference type="NCBI Taxonomy" id="1679170"/>
    <lineage>
        <taxon>Bacteria</taxon>
        <taxon>Bacillati</taxon>
        <taxon>Bacillota</taxon>
        <taxon>Bacilli</taxon>
        <taxon>Bacillales</taxon>
        <taxon>Bacillaceae</taxon>
        <taxon>Peribacillus</taxon>
    </lineage>
</organism>
<dbReference type="InterPro" id="IPR009920">
    <property type="entry name" value="HEPPP_synth_su1"/>
</dbReference>
<accession>A0A0K9GVE3</accession>
<reference evidence="2" key="1">
    <citation type="submission" date="2015-07" db="EMBL/GenBank/DDBJ databases">
        <title>Genome sequencing project for genomic taxonomy and phylogenomics of Bacillus-like bacteria.</title>
        <authorList>
            <person name="Liu B."/>
            <person name="Wang J."/>
            <person name="Zhu Y."/>
            <person name="Liu G."/>
            <person name="Chen Q."/>
            <person name="Chen Z."/>
            <person name="Lan J."/>
            <person name="Che J."/>
            <person name="Ge C."/>
            <person name="Shi H."/>
            <person name="Pan Z."/>
            <person name="Liu X."/>
        </authorList>
    </citation>
    <scope>NUCLEOTIDE SEQUENCE [LARGE SCALE GENOMIC DNA]</scope>
    <source>
        <strain evidence="2">FJAT-27997</strain>
    </source>
</reference>
<proteinExistence type="predicted"/>